<comment type="caution">
    <text evidence="4">The sequence shown here is derived from an EMBL/GenBank/DDBJ whole genome shotgun (WGS) entry which is preliminary data.</text>
</comment>
<reference evidence="4 5" key="1">
    <citation type="submission" date="2024-09" db="EMBL/GenBank/DDBJ databases">
        <authorList>
            <person name="Sun Q."/>
            <person name="Mori K."/>
        </authorList>
    </citation>
    <scope>NUCLEOTIDE SEQUENCE [LARGE SCALE GENOMIC DNA]</scope>
    <source>
        <strain evidence="4 5">JCM 3307</strain>
    </source>
</reference>
<evidence type="ECO:0000256" key="1">
    <source>
        <dbReference type="ARBA" id="ARBA00023125"/>
    </source>
</evidence>
<keyword evidence="5" id="KW-1185">Reference proteome</keyword>
<dbReference type="Gene3D" id="1.10.1660.10">
    <property type="match status" value="1"/>
</dbReference>
<dbReference type="InterPro" id="IPR009061">
    <property type="entry name" value="DNA-bd_dom_put_sf"/>
</dbReference>
<evidence type="ECO:0000313" key="4">
    <source>
        <dbReference type="EMBL" id="MFB9442742.1"/>
    </source>
</evidence>
<dbReference type="CDD" id="cd01282">
    <property type="entry name" value="HTH_MerR-like_sg3"/>
    <property type="match status" value="1"/>
</dbReference>
<gene>
    <name evidence="4" type="ORF">ACFFTR_06555</name>
</gene>
<dbReference type="Pfam" id="PF13411">
    <property type="entry name" value="MerR_1"/>
    <property type="match status" value="1"/>
</dbReference>
<dbReference type="InterPro" id="IPR047057">
    <property type="entry name" value="MerR_fam"/>
</dbReference>
<keyword evidence="1" id="KW-0238">DNA-binding</keyword>
<accession>A0ABV5M1Q2</accession>
<feature type="domain" description="HTH merR-type" evidence="3">
    <location>
        <begin position="1"/>
        <end position="68"/>
    </location>
</feature>
<dbReference type="RefSeq" id="WP_223103055.1">
    <property type="nucleotide sequence ID" value="NZ_CP061913.1"/>
</dbReference>
<keyword evidence="2" id="KW-0175">Coiled coil</keyword>
<dbReference type="PROSITE" id="PS00552">
    <property type="entry name" value="HTH_MERR_1"/>
    <property type="match status" value="1"/>
</dbReference>
<dbReference type="PROSITE" id="PS50937">
    <property type="entry name" value="HTH_MERR_2"/>
    <property type="match status" value="1"/>
</dbReference>
<dbReference type="PANTHER" id="PTHR30204:SF97">
    <property type="entry name" value="MERR FAMILY REGULATORY PROTEIN"/>
    <property type="match status" value="1"/>
</dbReference>
<name>A0ABV5M1Q2_9ACTN</name>
<sequence>MRIGDVARATGVSVRALRYYEEQQLLAPVRSVSGQRLFAPSAVERVQLIQTLFAAGLSSRSILGLLPCVDARANTPESRAILRDERQRIDEQIARLEAARDRLDAVIAESESPTNGCVVFAGPAAG</sequence>
<dbReference type="SMART" id="SM00422">
    <property type="entry name" value="HTH_MERR"/>
    <property type="match status" value="1"/>
</dbReference>
<dbReference type="Proteomes" id="UP001589608">
    <property type="component" value="Unassembled WGS sequence"/>
</dbReference>
<proteinExistence type="predicted"/>
<dbReference type="InterPro" id="IPR000551">
    <property type="entry name" value="MerR-type_HTH_dom"/>
</dbReference>
<dbReference type="PRINTS" id="PR00040">
    <property type="entry name" value="HTHMERR"/>
</dbReference>
<feature type="coiled-coil region" evidence="2">
    <location>
        <begin position="79"/>
        <end position="109"/>
    </location>
</feature>
<dbReference type="PANTHER" id="PTHR30204">
    <property type="entry name" value="REDOX-CYCLING DRUG-SENSING TRANSCRIPTIONAL ACTIVATOR SOXR"/>
    <property type="match status" value="1"/>
</dbReference>
<protein>
    <submittedName>
        <fullName evidence="4">MerR family transcriptional regulator</fullName>
    </submittedName>
</protein>
<dbReference type="EMBL" id="JBHMCA010000018">
    <property type="protein sequence ID" value="MFB9442742.1"/>
    <property type="molecule type" value="Genomic_DNA"/>
</dbReference>
<evidence type="ECO:0000259" key="3">
    <source>
        <dbReference type="PROSITE" id="PS50937"/>
    </source>
</evidence>
<evidence type="ECO:0000256" key="2">
    <source>
        <dbReference type="SAM" id="Coils"/>
    </source>
</evidence>
<evidence type="ECO:0000313" key="5">
    <source>
        <dbReference type="Proteomes" id="UP001589608"/>
    </source>
</evidence>
<organism evidence="4 5">
    <name type="scientific">Dactylosporangium vinaceum</name>
    <dbReference type="NCBI Taxonomy" id="53362"/>
    <lineage>
        <taxon>Bacteria</taxon>
        <taxon>Bacillati</taxon>
        <taxon>Actinomycetota</taxon>
        <taxon>Actinomycetes</taxon>
        <taxon>Micromonosporales</taxon>
        <taxon>Micromonosporaceae</taxon>
        <taxon>Dactylosporangium</taxon>
    </lineage>
</organism>
<dbReference type="SUPFAM" id="SSF46955">
    <property type="entry name" value="Putative DNA-binding domain"/>
    <property type="match status" value="1"/>
</dbReference>